<dbReference type="PANTHER" id="PTHR23510:SF64">
    <property type="entry name" value="INNER MEMBRANE TRANSPORT PROTEIN YAJR"/>
    <property type="match status" value="1"/>
</dbReference>
<sequence>MVGFGSSLRMARRPGWEGAYLDYETLKLLLSQIESIYEEEAQRPRDDGVFLRDGSRKERTERDFRVDLFLESDSDNAYPSADEERPEGSRHLKVIAERQPGAFISTPGRSFAVTYSDDINSSSDDDERVQDAGCGGALASWVMNTKAERITKEGQPLMQRQNPGNAIASSSYDSEDYYISNPKPSNGDAFILEGREEDNPESSILSAPVRRAHIDERSSLLAASSIAHSGKTAFPPATFSSEESNDRSFSPVLSPVPLYYTTGPTINPLTPNVSRQLVSQMPNNNPNTNRKLQEERERERRARRERRKRTREDKVPRRLRRAHAKARAITERFIGLLYAECEKVELFALARLGELVETAGSLRFPSFDDEYGSFQHNSANHGENVHYLSDRGLHPSDSSSSGERLNSDGQGIFPWSDSSDGDADSHGTERAALPSTFSGDSVGLKVSPRSRLPTVPDISLSLVGKKVVESSDTIRQQIAHFTALRHKRPIFQRNELVLGEDMLFLSAGEEVDGYTSVGVELLHVLRFICVNLVAVRKICRKHDRLLLNRMLGGYYQRLGVRSNVGGRLDTLGESVSRASQKSEKVLLGFFGNTYKLVGKLDHRIQHLANSQTVRVISSCLSSALSEYEISRSRADAMTKLNSGTFTSVTPLRAGGVSMASLVRENHSLRIELEKTDEAYTSDAPSTSSSIALTRLEYTVTAIHALREAAREKHGYFSSYVSRSCVSFCGYYPPCEGLDGCSRETLDFLVAYNPDLALLHNVDVLFEGLTRGKWRAVHLEELFASTIVASLIPEQTPLSTAKSMMAQEFDRVARALGLKSVLSDEPFESPKGHEVKVLSRRHISSLPREVFILSRWASFLYMLNYFVAHATSNIFVMSTGSSSALAATIIGVPNVAAMLVTFFHCLILSNQPNSHRQHNNARLLRGLFALASFFAIIGNIVHAHAINIGSIRLAILGRFVFGLSTTEILQRQLLFTSGHRFIVSESASLVISRIAGTISGLFLGACIEALPLLVNSLDVRFLRAGNWLLIVTWLLLLIAVCMRFRELEYVALKADSHCQGAVDAAAQRINDGSSSESDSPNPSRMLYGAERADLNDDLLTTLVKAKHPSIPSGHDSYQSKHNRLPGTPKKKRSKNWRNFVVRIRKLLDFHIGIPVSLFVLFVASFCVEAFFTGTPLVTNEYFGWDGAQASSFLGFLSCTTFLIHWICERVSRGYEDRIVIKNSIGLVAIGLFVTINWVSIIYLATRYSILLEETEHGHPHVYDWTFGVLQYIIGLCLIHAGGKALESASLSMLSKFSPVNIRSVVINVGTIATFLTSLARLLADLQVSMIGLSNKLINTDMVNSLSLPLLLACLAVMLVVRRHFFSLL</sequence>
<keyword evidence="3 6" id="KW-1133">Transmembrane helix</keyword>
<feature type="region of interest" description="Disordered" evidence="5">
    <location>
        <begin position="385"/>
        <end position="436"/>
    </location>
</feature>
<evidence type="ECO:0000256" key="4">
    <source>
        <dbReference type="ARBA" id="ARBA00023136"/>
    </source>
</evidence>
<gene>
    <name evidence="8" type="ORF">FisN_17Lh037</name>
</gene>
<feature type="region of interest" description="Disordered" evidence="5">
    <location>
        <begin position="277"/>
        <end position="318"/>
    </location>
</feature>
<dbReference type="OrthoDB" id="5588846at2759"/>
<reference evidence="8 9" key="1">
    <citation type="journal article" date="2015" name="Plant Cell">
        <title>Oil accumulation by the oleaginous diatom Fistulifera solaris as revealed by the genome and transcriptome.</title>
        <authorList>
            <person name="Tanaka T."/>
            <person name="Maeda Y."/>
            <person name="Veluchamy A."/>
            <person name="Tanaka M."/>
            <person name="Abida H."/>
            <person name="Marechal E."/>
            <person name="Bowler C."/>
            <person name="Muto M."/>
            <person name="Sunaga Y."/>
            <person name="Tanaka M."/>
            <person name="Yoshino T."/>
            <person name="Taniguchi T."/>
            <person name="Fukuda Y."/>
            <person name="Nemoto M."/>
            <person name="Matsumoto M."/>
            <person name="Wong P.S."/>
            <person name="Aburatani S."/>
            <person name="Fujibuchi W."/>
        </authorList>
    </citation>
    <scope>NUCLEOTIDE SEQUENCE [LARGE SCALE GENOMIC DNA]</scope>
    <source>
        <strain evidence="8 9">JPCC DA0580</strain>
    </source>
</reference>
<dbReference type="InterPro" id="IPR051068">
    <property type="entry name" value="MFS_Domain-Containing_Protein"/>
</dbReference>
<dbReference type="EMBL" id="BDSP01000005">
    <property type="protein sequence ID" value="GAX09289.1"/>
    <property type="molecule type" value="Genomic_DNA"/>
</dbReference>
<feature type="transmembrane region" description="Helical" evidence="6">
    <location>
        <begin position="1302"/>
        <end position="1321"/>
    </location>
</feature>
<keyword evidence="2 6" id="KW-0812">Transmembrane</keyword>
<keyword evidence="9" id="KW-1185">Reference proteome</keyword>
<feature type="transmembrane region" description="Helical" evidence="6">
    <location>
        <begin position="1341"/>
        <end position="1359"/>
    </location>
</feature>
<feature type="transmembrane region" description="Helical" evidence="6">
    <location>
        <begin position="1218"/>
        <end position="1243"/>
    </location>
</feature>
<dbReference type="SUPFAM" id="SSF103473">
    <property type="entry name" value="MFS general substrate transporter"/>
    <property type="match status" value="1"/>
</dbReference>
<feature type="transmembrane region" description="Helical" evidence="6">
    <location>
        <begin position="849"/>
        <end position="871"/>
    </location>
</feature>
<keyword evidence="4 6" id="KW-0472">Membrane</keyword>
<dbReference type="InterPro" id="IPR036259">
    <property type="entry name" value="MFS_trans_sf"/>
</dbReference>
<evidence type="ECO:0000259" key="7">
    <source>
        <dbReference type="PROSITE" id="PS51382"/>
    </source>
</evidence>
<dbReference type="InterPro" id="IPR004331">
    <property type="entry name" value="SPX_dom"/>
</dbReference>
<evidence type="ECO:0000256" key="5">
    <source>
        <dbReference type="SAM" id="MobiDB-lite"/>
    </source>
</evidence>
<dbReference type="PANTHER" id="PTHR23510">
    <property type="entry name" value="INNER MEMBRANE TRANSPORT PROTEIN YAJR"/>
    <property type="match status" value="1"/>
</dbReference>
<feature type="transmembrane region" description="Helical" evidence="6">
    <location>
        <begin position="989"/>
        <end position="1013"/>
    </location>
</feature>
<dbReference type="InParanoid" id="A0A1Z5J5S4"/>
<feature type="compositionally biased region" description="Basic and acidic residues" evidence="5">
    <location>
        <begin position="291"/>
        <end position="302"/>
    </location>
</feature>
<feature type="transmembrane region" description="Helical" evidence="6">
    <location>
        <begin position="1025"/>
        <end position="1043"/>
    </location>
</feature>
<feature type="transmembrane region" description="Helical" evidence="6">
    <location>
        <begin position="926"/>
        <end position="944"/>
    </location>
</feature>
<comment type="subcellular location">
    <subcellularLocation>
        <location evidence="1">Membrane</location>
        <topology evidence="1">Multi-pass membrane protein</topology>
    </subcellularLocation>
</comment>
<feature type="compositionally biased region" description="Basic residues" evidence="5">
    <location>
        <begin position="1119"/>
        <end position="1130"/>
    </location>
</feature>
<comment type="caution">
    <text evidence="8">The sequence shown here is derived from an EMBL/GenBank/DDBJ whole genome shotgun (WGS) entry which is preliminary data.</text>
</comment>
<feature type="region of interest" description="Disordered" evidence="5">
    <location>
        <begin position="1108"/>
        <end position="1130"/>
    </location>
</feature>
<organism evidence="8 9">
    <name type="scientific">Fistulifera solaris</name>
    <name type="common">Oleaginous diatom</name>
    <dbReference type="NCBI Taxonomy" id="1519565"/>
    <lineage>
        <taxon>Eukaryota</taxon>
        <taxon>Sar</taxon>
        <taxon>Stramenopiles</taxon>
        <taxon>Ochrophyta</taxon>
        <taxon>Bacillariophyta</taxon>
        <taxon>Bacillariophyceae</taxon>
        <taxon>Bacillariophycidae</taxon>
        <taxon>Naviculales</taxon>
        <taxon>Naviculaceae</taxon>
        <taxon>Fistulifera</taxon>
    </lineage>
</organism>
<accession>A0A1Z5J5S4</accession>
<dbReference type="Pfam" id="PF03105">
    <property type="entry name" value="SPX"/>
    <property type="match status" value="1"/>
</dbReference>
<dbReference type="Proteomes" id="UP000198406">
    <property type="component" value="Unassembled WGS sequence"/>
</dbReference>
<protein>
    <recommendedName>
        <fullName evidence="7">SPX domain-containing protein</fullName>
    </recommendedName>
</protein>
<evidence type="ECO:0000256" key="2">
    <source>
        <dbReference type="ARBA" id="ARBA00022692"/>
    </source>
</evidence>
<feature type="compositionally biased region" description="Polar residues" evidence="5">
    <location>
        <begin position="396"/>
        <end position="409"/>
    </location>
</feature>
<feature type="transmembrane region" description="Helical" evidence="6">
    <location>
        <begin position="1263"/>
        <end position="1281"/>
    </location>
</feature>
<evidence type="ECO:0000256" key="1">
    <source>
        <dbReference type="ARBA" id="ARBA00004141"/>
    </source>
</evidence>
<evidence type="ECO:0000313" key="9">
    <source>
        <dbReference type="Proteomes" id="UP000198406"/>
    </source>
</evidence>
<evidence type="ECO:0000256" key="6">
    <source>
        <dbReference type="SAM" id="Phobius"/>
    </source>
</evidence>
<dbReference type="GO" id="GO:0016020">
    <property type="term" value="C:membrane"/>
    <property type="evidence" value="ECO:0007669"/>
    <property type="project" value="UniProtKB-SubCell"/>
</dbReference>
<proteinExistence type="predicted"/>
<feature type="compositionally biased region" description="Polar residues" evidence="5">
    <location>
        <begin position="277"/>
        <end position="290"/>
    </location>
</feature>
<feature type="transmembrane region" description="Helical" evidence="6">
    <location>
        <begin position="1145"/>
        <end position="1170"/>
    </location>
</feature>
<evidence type="ECO:0000313" key="8">
    <source>
        <dbReference type="EMBL" id="GAX09289.1"/>
    </source>
</evidence>
<feature type="domain" description="SPX" evidence="7">
    <location>
        <begin position="2"/>
        <end position="556"/>
    </location>
</feature>
<dbReference type="PROSITE" id="PS51382">
    <property type="entry name" value="SPX"/>
    <property type="match status" value="1"/>
</dbReference>
<feature type="transmembrane region" description="Helical" evidence="6">
    <location>
        <begin position="1190"/>
        <end position="1206"/>
    </location>
</feature>
<feature type="transmembrane region" description="Helical" evidence="6">
    <location>
        <begin position="883"/>
        <end position="906"/>
    </location>
</feature>
<name>A0A1Z5J5S4_FISSO</name>
<evidence type="ECO:0000256" key="3">
    <source>
        <dbReference type="ARBA" id="ARBA00022989"/>
    </source>
</evidence>